<protein>
    <submittedName>
        <fullName evidence="2">AIPR protein</fullName>
    </submittedName>
</protein>
<gene>
    <name evidence="2" type="ORF">SAMN04488528_101537</name>
</gene>
<keyword evidence="3" id="KW-1185">Reference proteome</keyword>
<dbReference type="RefSeq" id="WP_090041306.1">
    <property type="nucleotide sequence ID" value="NZ_FOKI01000015.1"/>
</dbReference>
<dbReference type="EMBL" id="FOKI01000015">
    <property type="protein sequence ID" value="SFB16938.1"/>
    <property type="molecule type" value="Genomic_DNA"/>
</dbReference>
<evidence type="ECO:0000259" key="1">
    <source>
        <dbReference type="Pfam" id="PF10592"/>
    </source>
</evidence>
<dbReference type="OrthoDB" id="2237575at2"/>
<dbReference type="Pfam" id="PF10592">
    <property type="entry name" value="AIPR"/>
    <property type="match status" value="1"/>
</dbReference>
<sequence length="399" mass="45553">MAEKLITIKNDLDKCEKIMFPVTEVRTFNENVGTEQEQITICSRVLVKDVPENIWMDTNPREQNFNTNVAKKIEDSLLCSSTDNFHLLNRGILISAHHARVITRDEEKFVEIYLKDKSVHGNIDGGHTYRIICNNKNLITFTKRVNIEIMTGIEEFYEDLAAARNTSVQVQDKSIAELQNKFGIIKDALLEEPYYENIAYKENSEGEIDVSDIIAILTMFNIDRFGDKKHPIISYNSKKRCVDLYLEDYERGTENPYIKMQPLMGDIFALVDYIETNIAKAYNKTGGKYGAIKGVVCSTKNKKFDRLFGQPGQKNEYNSPKGFLYPIIGAFRSLIKEEDGVMVWKDDPIKVFDVIGPQLISSVVDASKTLGNNPNATGKFIGLWENLYTAVKLYYLENK</sequence>
<organism evidence="2 3">
    <name type="scientific">Clostridium frigidicarnis</name>
    <dbReference type="NCBI Taxonomy" id="84698"/>
    <lineage>
        <taxon>Bacteria</taxon>
        <taxon>Bacillati</taxon>
        <taxon>Bacillota</taxon>
        <taxon>Clostridia</taxon>
        <taxon>Eubacteriales</taxon>
        <taxon>Clostridiaceae</taxon>
        <taxon>Clostridium</taxon>
    </lineage>
</organism>
<dbReference type="STRING" id="84698.SAMN04488528_101537"/>
<name>A0A1I0YXI8_9CLOT</name>
<evidence type="ECO:0000313" key="2">
    <source>
        <dbReference type="EMBL" id="SFB16938.1"/>
    </source>
</evidence>
<evidence type="ECO:0000313" key="3">
    <source>
        <dbReference type="Proteomes" id="UP000198619"/>
    </source>
</evidence>
<accession>A0A1I0YXI8</accession>
<reference evidence="2 3" key="1">
    <citation type="submission" date="2016-10" db="EMBL/GenBank/DDBJ databases">
        <authorList>
            <person name="de Groot N.N."/>
        </authorList>
    </citation>
    <scope>NUCLEOTIDE SEQUENCE [LARGE SCALE GENOMIC DNA]</scope>
    <source>
        <strain evidence="2 3">DSM 12271</strain>
    </source>
</reference>
<dbReference type="InterPro" id="IPR018891">
    <property type="entry name" value="AIPR_C"/>
</dbReference>
<proteinExistence type="predicted"/>
<feature type="domain" description="Abortive phage infection protein C-terminal" evidence="1">
    <location>
        <begin position="57"/>
        <end position="350"/>
    </location>
</feature>
<dbReference type="Proteomes" id="UP000198619">
    <property type="component" value="Unassembled WGS sequence"/>
</dbReference>
<dbReference type="AlphaFoldDB" id="A0A1I0YXI8"/>